<dbReference type="GO" id="GO:0005388">
    <property type="term" value="F:P-type calcium transporter activity"/>
    <property type="evidence" value="ECO:0007669"/>
    <property type="project" value="TreeGrafter"/>
</dbReference>
<evidence type="ECO:0000256" key="3">
    <source>
        <dbReference type="SAM" id="MobiDB-lite"/>
    </source>
</evidence>
<comment type="subcellular location">
    <subcellularLocation>
        <location evidence="1">Endomembrane system</location>
        <topology evidence="1">Multi-pass membrane protein</topology>
    </subcellularLocation>
</comment>
<organism evidence="4 5">
    <name type="scientific">Dendrobium chrysotoxum</name>
    <name type="common">Orchid</name>
    <dbReference type="NCBI Taxonomy" id="161865"/>
    <lineage>
        <taxon>Eukaryota</taxon>
        <taxon>Viridiplantae</taxon>
        <taxon>Streptophyta</taxon>
        <taxon>Embryophyta</taxon>
        <taxon>Tracheophyta</taxon>
        <taxon>Spermatophyta</taxon>
        <taxon>Magnoliopsida</taxon>
        <taxon>Liliopsida</taxon>
        <taxon>Asparagales</taxon>
        <taxon>Orchidaceae</taxon>
        <taxon>Epidendroideae</taxon>
        <taxon>Malaxideae</taxon>
        <taxon>Dendrobiinae</taxon>
        <taxon>Dendrobium</taxon>
    </lineage>
</organism>
<dbReference type="GO" id="GO:0005886">
    <property type="term" value="C:plasma membrane"/>
    <property type="evidence" value="ECO:0007669"/>
    <property type="project" value="TreeGrafter"/>
</dbReference>
<dbReference type="InterPro" id="IPR023298">
    <property type="entry name" value="ATPase_P-typ_TM_dom_sf"/>
</dbReference>
<accession>A0AAV7H3B9</accession>
<dbReference type="AlphaFoldDB" id="A0AAV7H3B9"/>
<comment type="caution">
    <text evidence="4">The sequence shown here is derived from an EMBL/GenBank/DDBJ whole genome shotgun (WGS) entry which is preliminary data.</text>
</comment>
<dbReference type="PANTHER" id="PTHR24093:SF369">
    <property type="entry name" value="CALCIUM-TRANSPORTING ATPASE"/>
    <property type="match status" value="1"/>
</dbReference>
<dbReference type="GO" id="GO:0012505">
    <property type="term" value="C:endomembrane system"/>
    <property type="evidence" value="ECO:0007669"/>
    <property type="project" value="UniProtKB-SubCell"/>
</dbReference>
<dbReference type="SUPFAM" id="SSF81665">
    <property type="entry name" value="Calcium ATPase, transmembrane domain M"/>
    <property type="match status" value="1"/>
</dbReference>
<keyword evidence="5" id="KW-1185">Reference proteome</keyword>
<sequence length="343" mass="38435">MVSKPKSLGGRPKNQRSDSLFLSALKSRQKRWCGCGEKSKCSPKVSKPKGLGRRPINQRSDSLFLSALKSHWKACCGCGEKSRWAGPSVRMLPSISWYEEHLLHHTSLGSLMVLHLLGFIDVPFIGLGSPLSDDVMDLYEKSCNTFALQYGDFVAHKKVLCDRRSQWKVTTVGINTEWGLLMASISEDSGEQTPLQILQTEDLRYNYRFFTGHIKNLDGSVQFVKGHTSVKDAIDRAVKIFTVAVTIMIVVVPEGLPLAVTLILNLSAKGNDESITMELWDLDRSALYPLDRIFMHLQKFDIRIVPLVGKGPVKYILFEKKKNKLEAELANVTGIFKTTHKIG</sequence>
<keyword evidence="2" id="KW-0460">Magnesium</keyword>
<dbReference type="PANTHER" id="PTHR24093">
    <property type="entry name" value="CATION TRANSPORTING ATPASE"/>
    <property type="match status" value="1"/>
</dbReference>
<evidence type="ECO:0000256" key="2">
    <source>
        <dbReference type="ARBA" id="ARBA00022842"/>
    </source>
</evidence>
<proteinExistence type="predicted"/>
<dbReference type="EMBL" id="JAGFBR010000009">
    <property type="protein sequence ID" value="KAH0462347.1"/>
    <property type="molecule type" value="Genomic_DNA"/>
</dbReference>
<evidence type="ECO:0000313" key="5">
    <source>
        <dbReference type="Proteomes" id="UP000775213"/>
    </source>
</evidence>
<dbReference type="Proteomes" id="UP000775213">
    <property type="component" value="Unassembled WGS sequence"/>
</dbReference>
<evidence type="ECO:0000313" key="4">
    <source>
        <dbReference type="EMBL" id="KAH0462347.1"/>
    </source>
</evidence>
<reference evidence="4 5" key="1">
    <citation type="journal article" date="2021" name="Hortic Res">
        <title>Chromosome-scale assembly of the Dendrobium chrysotoxum genome enhances the understanding of orchid evolution.</title>
        <authorList>
            <person name="Zhang Y."/>
            <person name="Zhang G.Q."/>
            <person name="Zhang D."/>
            <person name="Liu X.D."/>
            <person name="Xu X.Y."/>
            <person name="Sun W.H."/>
            <person name="Yu X."/>
            <person name="Zhu X."/>
            <person name="Wang Z.W."/>
            <person name="Zhao X."/>
            <person name="Zhong W.Y."/>
            <person name="Chen H."/>
            <person name="Yin W.L."/>
            <person name="Huang T."/>
            <person name="Niu S.C."/>
            <person name="Liu Z.J."/>
        </authorList>
    </citation>
    <scope>NUCLEOTIDE SEQUENCE [LARGE SCALE GENOMIC DNA]</scope>
    <source>
        <strain evidence="4">Lindl</strain>
    </source>
</reference>
<gene>
    <name evidence="4" type="ORF">IEQ34_009922</name>
</gene>
<protein>
    <submittedName>
        <fullName evidence="4">Uncharacterized protein</fullName>
    </submittedName>
</protein>
<dbReference type="Gene3D" id="1.20.1110.10">
    <property type="entry name" value="Calcium-transporting ATPase, transmembrane domain"/>
    <property type="match status" value="1"/>
</dbReference>
<name>A0AAV7H3B9_DENCH</name>
<evidence type="ECO:0000256" key="1">
    <source>
        <dbReference type="ARBA" id="ARBA00004127"/>
    </source>
</evidence>
<feature type="region of interest" description="Disordered" evidence="3">
    <location>
        <begin position="1"/>
        <end position="20"/>
    </location>
</feature>